<dbReference type="RefSeq" id="XP_060409482.1">
    <property type="nucleotide sequence ID" value="XM_060555674.1"/>
</dbReference>
<dbReference type="Proteomes" id="UP001230504">
    <property type="component" value="Unassembled WGS sequence"/>
</dbReference>
<dbReference type="GeneID" id="85439914"/>
<gene>
    <name evidence="1" type="ORF">LY79DRAFT_524876</name>
</gene>
<keyword evidence="2" id="KW-1185">Reference proteome</keyword>
<proteinExistence type="predicted"/>
<accession>A0AAD8PQ37</accession>
<organism evidence="1 2">
    <name type="scientific">Colletotrichum navitas</name>
    <dbReference type="NCBI Taxonomy" id="681940"/>
    <lineage>
        <taxon>Eukaryota</taxon>
        <taxon>Fungi</taxon>
        <taxon>Dikarya</taxon>
        <taxon>Ascomycota</taxon>
        <taxon>Pezizomycotina</taxon>
        <taxon>Sordariomycetes</taxon>
        <taxon>Hypocreomycetidae</taxon>
        <taxon>Glomerellales</taxon>
        <taxon>Glomerellaceae</taxon>
        <taxon>Colletotrichum</taxon>
        <taxon>Colletotrichum graminicola species complex</taxon>
    </lineage>
</organism>
<dbReference type="EMBL" id="JAHLJV010000083">
    <property type="protein sequence ID" value="KAK1573918.1"/>
    <property type="molecule type" value="Genomic_DNA"/>
</dbReference>
<name>A0AAD8PQ37_9PEZI</name>
<protein>
    <submittedName>
        <fullName evidence="1">Uncharacterized protein</fullName>
    </submittedName>
</protein>
<sequence length="80" mass="8239">MAVPFSAKYSTESITFGQQTCPSGPICSGAPDPFTGARLLRRDVLRARIDIHAAPFPAEEDAALVAAVASGSVSTGTDIC</sequence>
<dbReference type="AlphaFoldDB" id="A0AAD8PQ37"/>
<reference evidence="1" key="1">
    <citation type="submission" date="2021-06" db="EMBL/GenBank/DDBJ databases">
        <title>Comparative genomics, transcriptomics and evolutionary studies reveal genomic signatures of adaptation to plant cell wall in hemibiotrophic fungi.</title>
        <authorList>
            <consortium name="DOE Joint Genome Institute"/>
            <person name="Baroncelli R."/>
            <person name="Diaz J.F."/>
            <person name="Benocci T."/>
            <person name="Peng M."/>
            <person name="Battaglia E."/>
            <person name="Haridas S."/>
            <person name="Andreopoulos W."/>
            <person name="Labutti K."/>
            <person name="Pangilinan J."/>
            <person name="Floch G.L."/>
            <person name="Makela M.R."/>
            <person name="Henrissat B."/>
            <person name="Grigoriev I.V."/>
            <person name="Crouch J.A."/>
            <person name="De Vries R.P."/>
            <person name="Sukno S.A."/>
            <person name="Thon M.R."/>
        </authorList>
    </citation>
    <scope>NUCLEOTIDE SEQUENCE</scope>
    <source>
        <strain evidence="1">CBS 125086</strain>
    </source>
</reference>
<comment type="caution">
    <text evidence="1">The sequence shown here is derived from an EMBL/GenBank/DDBJ whole genome shotgun (WGS) entry which is preliminary data.</text>
</comment>
<evidence type="ECO:0000313" key="2">
    <source>
        <dbReference type="Proteomes" id="UP001230504"/>
    </source>
</evidence>
<evidence type="ECO:0000313" key="1">
    <source>
        <dbReference type="EMBL" id="KAK1573918.1"/>
    </source>
</evidence>